<evidence type="ECO:0000256" key="5">
    <source>
        <dbReference type="ARBA" id="ARBA00014515"/>
    </source>
</evidence>
<evidence type="ECO:0000313" key="15">
    <source>
        <dbReference type="EMBL" id="OXA55661.1"/>
    </source>
</evidence>
<comment type="function">
    <text evidence="1">Required for ciliogenesis.</text>
</comment>
<keyword evidence="10" id="KW-0969">Cilium</keyword>
<sequence>MSSLPTDLENSLGYQYEDPKAFKPYYLLLVGLDFVFNWIIDWAHTDPLAVLVIFVFQCLGLIVNLIVYVMASGSQAMQTGLRKSLIYHHQVHLITSLLYISITCSWYIWALRKSWPSVSDQFSFSFGPEIVPTIATPNPATFTTTTLSTTTTLLPPLIFTNNMTNGTEAMVTSNLPKSVRTFTYISNLFSSRNSRKVGNNDVPSDGGSSREFYTLWSTGFVALYTIQRTVAILYYFMSLKAAFLVLNASTIDSFEDKNGGKMRITKSPGTSIQVSFGLDGRGRRISADKTQSELEQSELDLEKRIKRLRNFVNNNPPDSNISAKQGASQLKLSSTISDIVETNKKKRNG</sequence>
<feature type="transmembrane region" description="Helical" evidence="14">
    <location>
        <begin position="25"/>
        <end position="43"/>
    </location>
</feature>
<dbReference type="GO" id="GO:0005929">
    <property type="term" value="C:cilium"/>
    <property type="evidence" value="ECO:0007669"/>
    <property type="project" value="UniProtKB-SubCell"/>
</dbReference>
<gene>
    <name evidence="15" type="ORF">Fcan01_09868</name>
</gene>
<keyword evidence="8" id="KW-0970">Cilium biogenesis/degradation</keyword>
<proteinExistence type="inferred from homology"/>
<dbReference type="AlphaFoldDB" id="A0A226EFS5"/>
<feature type="transmembrane region" description="Helical" evidence="14">
    <location>
        <begin position="91"/>
        <end position="109"/>
    </location>
</feature>
<evidence type="ECO:0000256" key="12">
    <source>
        <dbReference type="ARBA" id="ARBA00023180"/>
    </source>
</evidence>
<keyword evidence="12" id="KW-0325">Glycoprotein</keyword>
<organism evidence="15 16">
    <name type="scientific">Folsomia candida</name>
    <name type="common">Springtail</name>
    <dbReference type="NCBI Taxonomy" id="158441"/>
    <lineage>
        <taxon>Eukaryota</taxon>
        <taxon>Metazoa</taxon>
        <taxon>Ecdysozoa</taxon>
        <taxon>Arthropoda</taxon>
        <taxon>Hexapoda</taxon>
        <taxon>Collembola</taxon>
        <taxon>Entomobryomorpha</taxon>
        <taxon>Isotomoidea</taxon>
        <taxon>Isotomidae</taxon>
        <taxon>Proisotominae</taxon>
        <taxon>Folsomia</taxon>
    </lineage>
</organism>
<dbReference type="GO" id="GO:0030030">
    <property type="term" value="P:cell projection organization"/>
    <property type="evidence" value="ECO:0007669"/>
    <property type="project" value="UniProtKB-KW"/>
</dbReference>
<keyword evidence="13" id="KW-0966">Cell projection</keyword>
<evidence type="ECO:0000256" key="3">
    <source>
        <dbReference type="ARBA" id="ARBA00004138"/>
    </source>
</evidence>
<dbReference type="PANTHER" id="PTHR13306:SF6">
    <property type="entry name" value="TRANSMEMBRANE PROTEIN 138"/>
    <property type="match status" value="1"/>
</dbReference>
<dbReference type="OrthoDB" id="189688at2759"/>
<accession>A0A226EFS5</accession>
<dbReference type="Pfam" id="PF14935">
    <property type="entry name" value="TMEM138"/>
    <property type="match status" value="1"/>
</dbReference>
<comment type="caution">
    <text evidence="15">The sequence shown here is derived from an EMBL/GenBank/DDBJ whole genome shotgun (WGS) entry which is preliminary data.</text>
</comment>
<dbReference type="GO" id="GO:0005774">
    <property type="term" value="C:vacuolar membrane"/>
    <property type="evidence" value="ECO:0007669"/>
    <property type="project" value="UniProtKB-SubCell"/>
</dbReference>
<evidence type="ECO:0000256" key="8">
    <source>
        <dbReference type="ARBA" id="ARBA00022794"/>
    </source>
</evidence>
<evidence type="ECO:0000256" key="11">
    <source>
        <dbReference type="ARBA" id="ARBA00023136"/>
    </source>
</evidence>
<feature type="transmembrane region" description="Helical" evidence="14">
    <location>
        <begin position="49"/>
        <end position="71"/>
    </location>
</feature>
<evidence type="ECO:0000313" key="16">
    <source>
        <dbReference type="Proteomes" id="UP000198287"/>
    </source>
</evidence>
<keyword evidence="11 14" id="KW-0472">Membrane</keyword>
<evidence type="ECO:0000256" key="14">
    <source>
        <dbReference type="SAM" id="Phobius"/>
    </source>
</evidence>
<protein>
    <recommendedName>
        <fullName evidence="5">Transmembrane protein 138</fullName>
    </recommendedName>
</protein>
<evidence type="ECO:0000256" key="9">
    <source>
        <dbReference type="ARBA" id="ARBA00022989"/>
    </source>
</evidence>
<name>A0A226EFS5_FOLCA</name>
<evidence type="ECO:0000256" key="7">
    <source>
        <dbReference type="ARBA" id="ARBA00022692"/>
    </source>
</evidence>
<evidence type="ECO:0000256" key="6">
    <source>
        <dbReference type="ARBA" id="ARBA00022554"/>
    </source>
</evidence>
<comment type="similarity">
    <text evidence="4">Belongs to the TMEM138 family.</text>
</comment>
<evidence type="ECO:0000256" key="4">
    <source>
        <dbReference type="ARBA" id="ARBA00010572"/>
    </source>
</evidence>
<evidence type="ECO:0000256" key="10">
    <source>
        <dbReference type="ARBA" id="ARBA00023069"/>
    </source>
</evidence>
<evidence type="ECO:0000256" key="1">
    <source>
        <dbReference type="ARBA" id="ARBA00003709"/>
    </source>
</evidence>
<evidence type="ECO:0000256" key="13">
    <source>
        <dbReference type="ARBA" id="ARBA00023273"/>
    </source>
</evidence>
<dbReference type="EMBL" id="LNIX01000004">
    <property type="protein sequence ID" value="OXA55661.1"/>
    <property type="molecule type" value="Genomic_DNA"/>
</dbReference>
<dbReference type="PANTHER" id="PTHR13306">
    <property type="entry name" value="TRANSMEMBRANE PROTEIN 138"/>
    <property type="match status" value="1"/>
</dbReference>
<dbReference type="InterPro" id="IPR024133">
    <property type="entry name" value="TM_138"/>
</dbReference>
<keyword evidence="7 14" id="KW-0812">Transmembrane</keyword>
<keyword evidence="16" id="KW-1185">Reference proteome</keyword>
<comment type="subcellular location">
    <subcellularLocation>
        <location evidence="3">Cell projection</location>
        <location evidence="3">Cilium</location>
    </subcellularLocation>
    <subcellularLocation>
        <location evidence="2">Vacuole membrane</location>
        <topology evidence="2">Multi-pass membrane protein</topology>
    </subcellularLocation>
</comment>
<keyword evidence="9 14" id="KW-1133">Transmembrane helix</keyword>
<reference evidence="15 16" key="1">
    <citation type="submission" date="2015-12" db="EMBL/GenBank/DDBJ databases">
        <title>The genome of Folsomia candida.</title>
        <authorList>
            <person name="Faddeeva A."/>
            <person name="Derks M.F."/>
            <person name="Anvar Y."/>
            <person name="Smit S."/>
            <person name="Van Straalen N."/>
            <person name="Roelofs D."/>
        </authorList>
    </citation>
    <scope>NUCLEOTIDE SEQUENCE [LARGE SCALE GENOMIC DNA]</scope>
    <source>
        <strain evidence="15 16">VU population</strain>
        <tissue evidence="15">Whole body</tissue>
    </source>
</reference>
<evidence type="ECO:0000256" key="2">
    <source>
        <dbReference type="ARBA" id="ARBA00004128"/>
    </source>
</evidence>
<feature type="transmembrane region" description="Helical" evidence="14">
    <location>
        <begin position="213"/>
        <end position="236"/>
    </location>
</feature>
<dbReference type="Proteomes" id="UP000198287">
    <property type="component" value="Unassembled WGS sequence"/>
</dbReference>
<keyword evidence="6" id="KW-0926">Vacuole</keyword>